<dbReference type="HOGENOM" id="CLU_000604_1_1_6"/>
<dbReference type="Proteomes" id="UP000034085">
    <property type="component" value="Chromosome"/>
</dbReference>
<dbReference type="PATRIC" id="fig|1261127.3.peg.961"/>
<protein>
    <submittedName>
        <fullName evidence="5">ABC transporter</fullName>
    </submittedName>
</protein>
<evidence type="ECO:0000256" key="3">
    <source>
        <dbReference type="ARBA" id="ARBA00022840"/>
    </source>
</evidence>
<sequence>MLRLNNVSKTFDGKPALNSLSLDIAEGEFVVLVGPSGCGKSTLLRLLSGLESVSEGDIWLQEENITFLSPRERNFAMIFQNYALFPHLSVRDNITFGMKIRKEDKASWQPRLEQVSRMLQLEPLLDRKPAKLSGGQRQRVAMARAIVRNPRLFLMDEPLSNLDARLRSEVRDSIMALHQQLKTSTIYVTHDQTEAMSMADRIVVMNDGYVQQVGRPEHLYASPANLFVAGFIGSPAMNLLLLPCLNGQVQLGDLRHPLPPLSRDETQVWLGIRPEHITDRPTHEQYTLPATVTQRELMGADYLLHVSTPVGTLRYSRRHRGTVPEKGDTLTLGFSPSDLHLFHAEKQHNLLQEIDHV</sequence>
<dbReference type="InterPro" id="IPR008995">
    <property type="entry name" value="Mo/tungstate-bd_C_term_dom"/>
</dbReference>
<dbReference type="InterPro" id="IPR003593">
    <property type="entry name" value="AAA+_ATPase"/>
</dbReference>
<dbReference type="Pfam" id="PF08402">
    <property type="entry name" value="TOBE_2"/>
    <property type="match status" value="1"/>
</dbReference>
<dbReference type="GO" id="GO:0016887">
    <property type="term" value="F:ATP hydrolysis activity"/>
    <property type="evidence" value="ECO:0007669"/>
    <property type="project" value="InterPro"/>
</dbReference>
<evidence type="ECO:0000256" key="1">
    <source>
        <dbReference type="ARBA" id="ARBA00022448"/>
    </source>
</evidence>
<dbReference type="RefSeq" id="WP_046478790.1">
    <property type="nucleotide sequence ID" value="NZ_CP011132.1"/>
</dbReference>
<dbReference type="Gene3D" id="2.40.50.140">
    <property type="entry name" value="Nucleic acid-binding proteins"/>
    <property type="match status" value="1"/>
</dbReference>
<accession>A0A0F6TTW4</accession>
<keyword evidence="2" id="KW-0547">Nucleotide-binding</keyword>
<dbReference type="GO" id="GO:0055052">
    <property type="term" value="C:ATP-binding cassette (ABC) transporter complex, substrate-binding subunit-containing"/>
    <property type="evidence" value="ECO:0007669"/>
    <property type="project" value="TreeGrafter"/>
</dbReference>
<dbReference type="PANTHER" id="PTHR43875:SF1">
    <property type="entry name" value="OSMOPROTECTIVE COMPOUNDS UPTAKE ATP-BINDING PROTEIN GGTA"/>
    <property type="match status" value="1"/>
</dbReference>
<dbReference type="InterPro" id="IPR015855">
    <property type="entry name" value="ABC_transpr_MalK-like"/>
</dbReference>
<dbReference type="Gene3D" id="2.40.50.100">
    <property type="match status" value="1"/>
</dbReference>
<dbReference type="InterPro" id="IPR017871">
    <property type="entry name" value="ABC_transporter-like_CS"/>
</dbReference>
<dbReference type="FunFam" id="3.40.50.300:FF:000042">
    <property type="entry name" value="Maltose/maltodextrin ABC transporter, ATP-binding protein"/>
    <property type="match status" value="1"/>
</dbReference>
<dbReference type="GO" id="GO:0008643">
    <property type="term" value="P:carbohydrate transport"/>
    <property type="evidence" value="ECO:0007669"/>
    <property type="project" value="InterPro"/>
</dbReference>
<gene>
    <name evidence="5" type="ORF">F384_04710</name>
</gene>
<dbReference type="PROSITE" id="PS50893">
    <property type="entry name" value="ABC_TRANSPORTER_2"/>
    <property type="match status" value="1"/>
</dbReference>
<dbReference type="PROSITE" id="PS00211">
    <property type="entry name" value="ABC_TRANSPORTER_1"/>
    <property type="match status" value="1"/>
</dbReference>
<keyword evidence="1" id="KW-0813">Transport</keyword>
<dbReference type="GO" id="GO:0005524">
    <property type="term" value="F:ATP binding"/>
    <property type="evidence" value="ECO:0007669"/>
    <property type="project" value="UniProtKB-KW"/>
</dbReference>
<dbReference type="InterPro" id="IPR012340">
    <property type="entry name" value="NA-bd_OB-fold"/>
</dbReference>
<dbReference type="OrthoDB" id="9802264at2"/>
<reference evidence="5 6" key="1">
    <citation type="journal article" date="2013" name="Appl. Microbiol. Biotechnol.">
        <title>Glycerol assimilation and production of 1,3-propanediol by Citrobacter amalonaticus Y19.</title>
        <authorList>
            <person name="Ainala S.K."/>
            <person name="Ashok S."/>
            <person name="Ko Y."/>
            <person name="Park S."/>
        </authorList>
    </citation>
    <scope>NUCLEOTIDE SEQUENCE [LARGE SCALE GENOMIC DNA]</scope>
    <source>
        <strain evidence="5 6">Y19</strain>
    </source>
</reference>
<dbReference type="EMBL" id="CP011132">
    <property type="protein sequence ID" value="AKE58499.1"/>
    <property type="molecule type" value="Genomic_DNA"/>
</dbReference>
<dbReference type="InterPro" id="IPR027417">
    <property type="entry name" value="P-loop_NTPase"/>
</dbReference>
<dbReference type="InterPro" id="IPR013611">
    <property type="entry name" value="Transp-assoc_OB_typ2"/>
</dbReference>
<evidence type="ECO:0000313" key="5">
    <source>
        <dbReference type="EMBL" id="AKE58499.1"/>
    </source>
</evidence>
<dbReference type="CDD" id="cd03301">
    <property type="entry name" value="ABC_MalK_N"/>
    <property type="match status" value="1"/>
</dbReference>
<proteinExistence type="predicted"/>
<evidence type="ECO:0000256" key="2">
    <source>
        <dbReference type="ARBA" id="ARBA00022741"/>
    </source>
</evidence>
<dbReference type="InterPro" id="IPR003439">
    <property type="entry name" value="ABC_transporter-like_ATP-bd"/>
</dbReference>
<dbReference type="SUPFAM" id="SSF50331">
    <property type="entry name" value="MOP-like"/>
    <property type="match status" value="1"/>
</dbReference>
<evidence type="ECO:0000313" key="6">
    <source>
        <dbReference type="Proteomes" id="UP000034085"/>
    </source>
</evidence>
<dbReference type="SMART" id="SM00382">
    <property type="entry name" value="AAA"/>
    <property type="match status" value="1"/>
</dbReference>
<name>A0A0F6TTW4_CITAM</name>
<keyword evidence="3" id="KW-0067">ATP-binding</keyword>
<dbReference type="AlphaFoldDB" id="A0A0F6TTW4"/>
<dbReference type="Gene3D" id="3.40.50.300">
    <property type="entry name" value="P-loop containing nucleotide triphosphate hydrolases"/>
    <property type="match status" value="1"/>
</dbReference>
<dbReference type="GO" id="GO:0140359">
    <property type="term" value="F:ABC-type transporter activity"/>
    <property type="evidence" value="ECO:0007669"/>
    <property type="project" value="InterPro"/>
</dbReference>
<dbReference type="SUPFAM" id="SSF52540">
    <property type="entry name" value="P-loop containing nucleoside triphosphate hydrolases"/>
    <property type="match status" value="1"/>
</dbReference>
<feature type="domain" description="ABC transporter" evidence="4">
    <location>
        <begin position="2"/>
        <end position="232"/>
    </location>
</feature>
<evidence type="ECO:0000259" key="4">
    <source>
        <dbReference type="PROSITE" id="PS50893"/>
    </source>
</evidence>
<dbReference type="PANTHER" id="PTHR43875">
    <property type="entry name" value="MALTODEXTRIN IMPORT ATP-BINDING PROTEIN MSMX"/>
    <property type="match status" value="1"/>
</dbReference>
<organism evidence="5 6">
    <name type="scientific">Citrobacter amalonaticus Y19</name>
    <dbReference type="NCBI Taxonomy" id="1261127"/>
    <lineage>
        <taxon>Bacteria</taxon>
        <taxon>Pseudomonadati</taxon>
        <taxon>Pseudomonadota</taxon>
        <taxon>Gammaproteobacteria</taxon>
        <taxon>Enterobacterales</taxon>
        <taxon>Enterobacteriaceae</taxon>
        <taxon>Citrobacter</taxon>
    </lineage>
</organism>
<dbReference type="KEGG" id="cama:F384_04710"/>
<dbReference type="Pfam" id="PF00005">
    <property type="entry name" value="ABC_tran"/>
    <property type="match status" value="1"/>
</dbReference>
<dbReference type="InterPro" id="IPR047641">
    <property type="entry name" value="ABC_transpr_MalK/UgpC-like"/>
</dbReference>